<sequence>MTNTVTNKFDSITYLAGGSVRQQEAYRLLTNYRFIELLSGFSPLLAGTIPLNIDIESSDLDIICYYKSKDDFRTCLIQHFSTFTGFSLQELLINQEQAILASFTADGWPIEIFGQNIPVKQQMAYRHVIIEYQLLQQKGELFRKHVVDLKNQGYKTEPAFAKALGLIGDPYLSLLDLEM</sequence>
<dbReference type="Pfam" id="PF14091">
    <property type="entry name" value="DUF4269"/>
    <property type="match status" value="1"/>
</dbReference>
<dbReference type="EMBL" id="CP043450">
    <property type="protein sequence ID" value="QEM09311.1"/>
    <property type="molecule type" value="Genomic_DNA"/>
</dbReference>
<proteinExistence type="predicted"/>
<gene>
    <name evidence="1" type="ORF">DEO27_004540</name>
</gene>
<dbReference type="InterPro" id="IPR025365">
    <property type="entry name" value="DUF4269"/>
</dbReference>
<evidence type="ECO:0000313" key="2">
    <source>
        <dbReference type="Proteomes" id="UP000251402"/>
    </source>
</evidence>
<evidence type="ECO:0000313" key="1">
    <source>
        <dbReference type="EMBL" id="QEM09311.1"/>
    </source>
</evidence>
<keyword evidence="2" id="KW-1185">Reference proteome</keyword>
<reference evidence="1" key="1">
    <citation type="submission" date="2019-08" db="EMBL/GenBank/DDBJ databases">
        <title>Comparative genome analysis confer to the adaptation heavy metal polluted environment.</title>
        <authorList>
            <person name="Li Y."/>
        </authorList>
    </citation>
    <scope>NUCLEOTIDE SEQUENCE [LARGE SCALE GENOMIC DNA]</scope>
    <source>
        <strain evidence="1">P1</strain>
    </source>
</reference>
<dbReference type="KEGG" id="mrub:DEO27_004540"/>
<dbReference type="OrthoDB" id="6402248at2"/>
<protein>
    <submittedName>
        <fullName evidence="1">DUF4269 domain-containing protein</fullName>
    </submittedName>
</protein>
<dbReference type="AlphaFoldDB" id="A0A5C1HWA6"/>
<organism evidence="1 2">
    <name type="scientific">Mucilaginibacter rubeus</name>
    <dbReference type="NCBI Taxonomy" id="2027860"/>
    <lineage>
        <taxon>Bacteria</taxon>
        <taxon>Pseudomonadati</taxon>
        <taxon>Bacteroidota</taxon>
        <taxon>Sphingobacteriia</taxon>
        <taxon>Sphingobacteriales</taxon>
        <taxon>Sphingobacteriaceae</taxon>
        <taxon>Mucilaginibacter</taxon>
    </lineage>
</organism>
<dbReference type="Proteomes" id="UP000251402">
    <property type="component" value="Chromosome"/>
</dbReference>
<accession>A0A5C1HWA6</accession>
<name>A0A5C1HWA6_9SPHI</name>
<dbReference type="RefSeq" id="WP_112576008.1">
    <property type="nucleotide sequence ID" value="NZ_CP043450.1"/>
</dbReference>